<dbReference type="CDD" id="cd06445">
    <property type="entry name" value="ATase"/>
    <property type="match status" value="1"/>
</dbReference>
<dbReference type="GO" id="GO:0006281">
    <property type="term" value="P:DNA repair"/>
    <property type="evidence" value="ECO:0007669"/>
    <property type="project" value="InterPro"/>
</dbReference>
<dbReference type="InterPro" id="IPR052520">
    <property type="entry name" value="ATL_DNA_repair"/>
</dbReference>
<comment type="caution">
    <text evidence="3">The sequence shown here is derived from an EMBL/GenBank/DDBJ whole genome shotgun (WGS) entry which is preliminary data.</text>
</comment>
<dbReference type="PANTHER" id="PTHR42942">
    <property type="entry name" value="6-O-METHYLGUANINE DNA METHYLTRANSFERASE"/>
    <property type="match status" value="1"/>
</dbReference>
<dbReference type="PANTHER" id="PTHR42942:SF1">
    <property type="entry name" value="ALKYLTRANSFERASE-LIKE PROTEIN 1"/>
    <property type="match status" value="1"/>
</dbReference>
<dbReference type="SUPFAM" id="SSF46767">
    <property type="entry name" value="Methylated DNA-protein cysteine methyltransferase, C-terminal domain"/>
    <property type="match status" value="1"/>
</dbReference>
<dbReference type="AlphaFoldDB" id="A0A1T1CRM6"/>
<dbReference type="Proteomes" id="UP000242590">
    <property type="component" value="Unassembled WGS sequence"/>
</dbReference>
<evidence type="ECO:0000256" key="1">
    <source>
        <dbReference type="ARBA" id="ARBA00022763"/>
    </source>
</evidence>
<dbReference type="Pfam" id="PF01035">
    <property type="entry name" value="DNA_binding_1"/>
    <property type="match status" value="1"/>
</dbReference>
<dbReference type="Gene3D" id="1.10.10.10">
    <property type="entry name" value="Winged helix-like DNA-binding domain superfamily/Winged helix DNA-binding domain"/>
    <property type="match status" value="1"/>
</dbReference>
<dbReference type="InterPro" id="IPR014048">
    <property type="entry name" value="MethylDNA_cys_MeTrfase_DNA-bd"/>
</dbReference>
<dbReference type="RefSeq" id="WP_078232582.1">
    <property type="nucleotide sequence ID" value="NZ_MWLE01000101.1"/>
</dbReference>
<reference evidence="3 4" key="1">
    <citation type="submission" date="2017-02" db="EMBL/GenBank/DDBJ databases">
        <title>Draft Genome Sequences of 'Candidatus Synechococcus spongiarum', Cyanobacterial Symbionts of the Mediterranean Sponge Aplysina aerophoba from two locations.</title>
        <authorList>
            <person name="Slaby B.M."/>
            <person name="Hentschel U."/>
        </authorList>
    </citation>
    <scope>NUCLEOTIDE SEQUENCE [LARGE SCALE GENOMIC DNA]</scope>
    <source>
        <strain evidence="3">LMB bulk15N</strain>
    </source>
</reference>
<dbReference type="GO" id="GO:0003824">
    <property type="term" value="F:catalytic activity"/>
    <property type="evidence" value="ECO:0007669"/>
    <property type="project" value="InterPro"/>
</dbReference>
<gene>
    <name evidence="3" type="ORF">BV53_07145</name>
</gene>
<dbReference type="InterPro" id="IPR036388">
    <property type="entry name" value="WH-like_DNA-bd_sf"/>
</dbReference>
<feature type="domain" description="Methylated-DNA-[protein]-cysteine S-methyltransferase DNA binding" evidence="2">
    <location>
        <begin position="6"/>
        <end position="88"/>
    </location>
</feature>
<dbReference type="EMBL" id="MWLE01000101">
    <property type="protein sequence ID" value="OOV31286.1"/>
    <property type="molecule type" value="Genomic_DNA"/>
</dbReference>
<name>A0A1T1CRM6_9SYNE</name>
<dbReference type="InterPro" id="IPR036217">
    <property type="entry name" value="MethylDNA_cys_MeTrfase_DNAb"/>
</dbReference>
<keyword evidence="1" id="KW-0227">DNA damage</keyword>
<evidence type="ECO:0000313" key="4">
    <source>
        <dbReference type="Proteomes" id="UP000242590"/>
    </source>
</evidence>
<organism evidence="3 4">
    <name type="scientific">Candidatus Synechococcus spongiarum LMB bulk15N</name>
    <dbReference type="NCBI Taxonomy" id="1943583"/>
    <lineage>
        <taxon>Bacteria</taxon>
        <taxon>Bacillati</taxon>
        <taxon>Cyanobacteriota</taxon>
        <taxon>Cyanophyceae</taxon>
        <taxon>Synechococcales</taxon>
        <taxon>Synechococcaceae</taxon>
        <taxon>Synechococcus</taxon>
    </lineage>
</organism>
<accession>A0A1T1CRM6</accession>
<sequence length="138" mass="15183">MPPTAEQNILRVTAMIPRSYVTTYGRVAELAGYFGAARQVGWVLRRQDPANTTIPWHRVVNATGAVSMSTGRNGSDWIQRELLLQEGVPVDLSGRLPLRTYLWIPDPLQVFQALASSGDDVHLIHVKDGSCDGSDPRS</sequence>
<dbReference type="OrthoDB" id="9789813at2"/>
<protein>
    <recommendedName>
        <fullName evidence="2">Methylated-DNA-[protein]-cysteine S-methyltransferase DNA binding domain-containing protein</fullName>
    </recommendedName>
</protein>
<proteinExistence type="predicted"/>
<evidence type="ECO:0000313" key="3">
    <source>
        <dbReference type="EMBL" id="OOV31286.1"/>
    </source>
</evidence>
<evidence type="ECO:0000259" key="2">
    <source>
        <dbReference type="Pfam" id="PF01035"/>
    </source>
</evidence>